<evidence type="ECO:0000256" key="1">
    <source>
        <dbReference type="SAM" id="MobiDB-lite"/>
    </source>
</evidence>
<proteinExistence type="predicted"/>
<name>A0A2G9V4Z8_TELCI</name>
<evidence type="ECO:0000313" key="2">
    <source>
        <dbReference type="EMBL" id="PIO77476.1"/>
    </source>
</evidence>
<feature type="region of interest" description="Disordered" evidence="1">
    <location>
        <begin position="72"/>
        <end position="92"/>
    </location>
</feature>
<reference evidence="2 3" key="1">
    <citation type="submission" date="2015-09" db="EMBL/GenBank/DDBJ databases">
        <title>Draft genome of the parasitic nematode Teladorsagia circumcincta isolate WARC Sus (inbred).</title>
        <authorList>
            <person name="Mitreva M."/>
        </authorList>
    </citation>
    <scope>NUCLEOTIDE SEQUENCE [LARGE SCALE GENOMIC DNA]</scope>
    <source>
        <strain evidence="2 3">S</strain>
    </source>
</reference>
<organism evidence="2 3">
    <name type="scientific">Teladorsagia circumcincta</name>
    <name type="common">Brown stomach worm</name>
    <name type="synonym">Ostertagia circumcincta</name>
    <dbReference type="NCBI Taxonomy" id="45464"/>
    <lineage>
        <taxon>Eukaryota</taxon>
        <taxon>Metazoa</taxon>
        <taxon>Ecdysozoa</taxon>
        <taxon>Nematoda</taxon>
        <taxon>Chromadorea</taxon>
        <taxon>Rhabditida</taxon>
        <taxon>Rhabditina</taxon>
        <taxon>Rhabditomorpha</taxon>
        <taxon>Strongyloidea</taxon>
        <taxon>Trichostrongylidae</taxon>
        <taxon>Teladorsagia</taxon>
    </lineage>
</organism>
<dbReference type="OrthoDB" id="5863229at2759"/>
<keyword evidence="3" id="KW-1185">Reference proteome</keyword>
<gene>
    <name evidence="2" type="ORF">TELCIR_00425</name>
</gene>
<dbReference type="AlphaFoldDB" id="A0A2G9V4Z8"/>
<dbReference type="Proteomes" id="UP000230423">
    <property type="component" value="Unassembled WGS sequence"/>
</dbReference>
<dbReference type="EMBL" id="KZ344996">
    <property type="protein sequence ID" value="PIO77476.1"/>
    <property type="molecule type" value="Genomic_DNA"/>
</dbReference>
<sequence length="201" mass="23687">MNVLSEDTVVIDENPRDARALHTAITKDCKSLLEETEAKFLQRKWDLEQMIRQAISEAENIRREDGVISGKLRERQRMESRAERQRKRDRDDWEKDVIAAEAEIDRLENEKEMLENKRHEISSLKRDLETLRAENAEYSKMLDEKQCKISDAVLSRFHVIVSDLDMMKEAREWMMRTMEDLVAMGDLIPTDSLLDEGFDEN</sequence>
<protein>
    <submittedName>
        <fullName evidence="2">Uncharacterized protein</fullName>
    </submittedName>
</protein>
<evidence type="ECO:0000313" key="3">
    <source>
        <dbReference type="Proteomes" id="UP000230423"/>
    </source>
</evidence>
<accession>A0A2G9V4Z8</accession>